<evidence type="ECO:0000259" key="1">
    <source>
        <dbReference type="Pfam" id="PF11443"/>
    </source>
</evidence>
<feature type="domain" description="DUF7788" evidence="2">
    <location>
        <begin position="300"/>
        <end position="477"/>
    </location>
</feature>
<feature type="domain" description="DUF2828" evidence="1">
    <location>
        <begin position="137"/>
        <end position="293"/>
    </location>
</feature>
<dbReference type="Pfam" id="PF25043">
    <property type="entry name" value="DUF7788"/>
    <property type="match status" value="1"/>
</dbReference>
<evidence type="ECO:0000313" key="3">
    <source>
        <dbReference type="EMBL" id="ASZ76741.1"/>
    </source>
</evidence>
<dbReference type="EMBL" id="MF001358">
    <property type="protein sequence ID" value="ASZ76741.1"/>
    <property type="molecule type" value="Genomic_DNA"/>
</dbReference>
<evidence type="ECO:0008006" key="5">
    <source>
        <dbReference type="Google" id="ProtNLM"/>
    </source>
</evidence>
<dbReference type="InterPro" id="IPR011205">
    <property type="entry name" value="UCP015417_vWA"/>
</dbReference>
<dbReference type="Proteomes" id="UP000260005">
    <property type="component" value="Segment"/>
</dbReference>
<evidence type="ECO:0000313" key="4">
    <source>
        <dbReference type="Proteomes" id="UP000260005"/>
    </source>
</evidence>
<name>A0A249XXP5_9CAUD</name>
<protein>
    <recommendedName>
        <fullName evidence="5">DUF2828 family protein</fullName>
    </recommendedName>
</protein>
<dbReference type="InterPro" id="IPR058580">
    <property type="entry name" value="DUF2828"/>
</dbReference>
<sequence length="498" mass="56686">MTFLDNLKEEATVGRTFNGATTYTTSLNANVDFFALGGSMRYQSVGDKVSLFEKAYNEDRAVALRNLVYMRDIRNGGLGERDMFHAGIWFLAKKKDEKALHVIMNNVADFGRWDDLFFIMKQDEKLFDYGLIIIKTQLLKDMDNMRKGKEISLLGKWLPNINAKNEERRAFGLRVANALGYTKPSDYKVYRKMLVNLREKLDLVEVKLAAKDYDSIDFSKLPSRAGFKYRSAFWRHISDRYSEFLDAVNNGEATMNGNLVMPDEIIKAYGYRSCISYEEQPELEAAWKSLKDTVKGSDENVIVVADTSASMWGKPWEVAEGLAIYTAERLEGPFKNNFITFSECPQLVTLPNDCSLRDKMNEYSRHSIIENTNIEAVFNLILDTAIKNNTPKEEVPSKIIIISDMEFDFQRGNGVTHFKLAKSRFEDAGYEMPDVVFWNVEARLGNLPVRYNEQGAALVSGFSTNILTSILNGKLETPEAMMLETLSNPAFDFIDEAI</sequence>
<organism evidence="3 4">
    <name type="scientific">Enterococcus phage EF1</name>
    <dbReference type="NCBI Taxonomy" id="2025813"/>
    <lineage>
        <taxon>Viruses</taxon>
        <taxon>Duplodnaviria</taxon>
        <taxon>Heunggongvirae</taxon>
        <taxon>Uroviricota</taxon>
        <taxon>Caudoviricetes</taxon>
    </lineage>
</organism>
<evidence type="ECO:0000259" key="2">
    <source>
        <dbReference type="Pfam" id="PF25043"/>
    </source>
</evidence>
<dbReference type="Gene3D" id="3.40.50.410">
    <property type="entry name" value="von Willebrand factor, type A domain"/>
    <property type="match status" value="1"/>
</dbReference>
<dbReference type="PIRSF" id="PIRSF015417">
    <property type="entry name" value="T31B5_30_vWA"/>
    <property type="match status" value="1"/>
</dbReference>
<reference evidence="3 4" key="1">
    <citation type="submission" date="2017-04" db="EMBL/GenBank/DDBJ databases">
        <title>Complete Genome Sequence of Lytic Bacteriophage EF1 Infecting Enterococcus faecalis Isolates.</title>
        <authorList>
            <person name="Kim D."/>
            <person name="Kim Y.J."/>
            <person name="Han B.K."/>
            <person name="Kim H."/>
        </authorList>
    </citation>
    <scope>NUCLEOTIDE SEQUENCE [LARGE SCALE GENOMIC DNA]</scope>
</reference>
<dbReference type="PANTHER" id="PTHR31373:SF27">
    <property type="entry name" value="TROVE DOMAIN-CONTAINING PROTEIN"/>
    <property type="match status" value="1"/>
</dbReference>
<keyword evidence="4" id="KW-1185">Reference proteome</keyword>
<dbReference type="PANTHER" id="PTHR31373">
    <property type="entry name" value="OS06G0652100 PROTEIN"/>
    <property type="match status" value="1"/>
</dbReference>
<proteinExistence type="predicted"/>
<dbReference type="Pfam" id="PF11443">
    <property type="entry name" value="DUF2828"/>
    <property type="match status" value="1"/>
</dbReference>
<dbReference type="InterPro" id="IPR056690">
    <property type="entry name" value="DUF7788"/>
</dbReference>
<dbReference type="SUPFAM" id="SSF53300">
    <property type="entry name" value="vWA-like"/>
    <property type="match status" value="1"/>
</dbReference>
<dbReference type="InterPro" id="IPR036465">
    <property type="entry name" value="vWFA_dom_sf"/>
</dbReference>
<accession>A0A249XXP5</accession>